<gene>
    <name evidence="1" type="ORF">ACFOZ9_08655</name>
</gene>
<comment type="caution">
    <text evidence="1">The sequence shown here is derived from an EMBL/GenBank/DDBJ whole genome shotgun (WGS) entry which is preliminary data.</text>
</comment>
<dbReference type="EMBL" id="JBHSEH010000007">
    <property type="protein sequence ID" value="MFC4426284.1"/>
    <property type="molecule type" value="Genomic_DNA"/>
</dbReference>
<organism evidence="1 2">
    <name type="scientific">Deinococcus navajonensis</name>
    <dbReference type="NCBI Taxonomy" id="309884"/>
    <lineage>
        <taxon>Bacteria</taxon>
        <taxon>Thermotogati</taxon>
        <taxon>Deinococcota</taxon>
        <taxon>Deinococci</taxon>
        <taxon>Deinococcales</taxon>
        <taxon>Deinococcaceae</taxon>
        <taxon>Deinococcus</taxon>
    </lineage>
</organism>
<evidence type="ECO:0000313" key="1">
    <source>
        <dbReference type="EMBL" id="MFC4426284.1"/>
    </source>
</evidence>
<name>A0ABV8XMY4_9DEIO</name>
<proteinExistence type="predicted"/>
<keyword evidence="2" id="KW-1185">Reference proteome</keyword>
<sequence>MKTVTYQDLTDTARVSIEVDSDGDICIETKGFSYPQDANTAAVVAFFRPSDAREIAASLIEMAERAEKGGAR</sequence>
<evidence type="ECO:0000313" key="2">
    <source>
        <dbReference type="Proteomes" id="UP001595998"/>
    </source>
</evidence>
<dbReference type="RefSeq" id="WP_380038584.1">
    <property type="nucleotide sequence ID" value="NZ_JBHSEH010000007.1"/>
</dbReference>
<accession>A0ABV8XMY4</accession>
<protein>
    <submittedName>
        <fullName evidence="1">Uncharacterized protein</fullName>
    </submittedName>
</protein>
<reference evidence="2" key="1">
    <citation type="journal article" date="2019" name="Int. J. Syst. Evol. Microbiol.">
        <title>The Global Catalogue of Microorganisms (GCM) 10K type strain sequencing project: providing services to taxonomists for standard genome sequencing and annotation.</title>
        <authorList>
            <consortium name="The Broad Institute Genomics Platform"/>
            <consortium name="The Broad Institute Genome Sequencing Center for Infectious Disease"/>
            <person name="Wu L."/>
            <person name="Ma J."/>
        </authorList>
    </citation>
    <scope>NUCLEOTIDE SEQUENCE [LARGE SCALE GENOMIC DNA]</scope>
    <source>
        <strain evidence="2">CCUG 56029</strain>
    </source>
</reference>
<dbReference type="Proteomes" id="UP001595998">
    <property type="component" value="Unassembled WGS sequence"/>
</dbReference>